<keyword evidence="2" id="KW-1185">Reference proteome</keyword>
<proteinExistence type="predicted"/>
<sequence>MAKLEGISQIEMIGFKSRNLDTVCFRGHAPLAHLAMISQADIFDQVSNPEGLQRDLSPKHASDAYEYVQKGADPSHPRAFPEVVLNIRNKKVLELEKIEISVEDPTLEIVRLRFDLTKLGSGVAVSRIDGNHRLFYAAGDDRRQPILTHVPFQIHIGLDREKERSLFVDINANQKGLNSSHLAIMQSKLTDEQKEIKDHLERWIANKLASDKDSPWYGLIHLGGSKKGSRTQGLNRIVNLISLQTGVKKLLTKSQYIHDFTDPYAQYRLINMYWHAVKNVFQNEWTKHKDHLILKNIGVLSLSILGGTIIDRCIPRNKVGVQDFEKYLQQAYGRFDWSKEATGDRAITGMSGNQAAMLIAGEMAAELSDEADELTIKQLQNKLLTGSSI</sequence>
<dbReference type="Proteomes" id="UP000830167">
    <property type="component" value="Chromosome"/>
</dbReference>
<reference evidence="1" key="1">
    <citation type="submission" date="2021-12" db="EMBL/GenBank/DDBJ databases">
        <title>Alicyclobacillaceae gen. nov., sp. nov., isolated from chalcocite enrichment system.</title>
        <authorList>
            <person name="Jiang Z."/>
        </authorList>
    </citation>
    <scope>NUCLEOTIDE SEQUENCE</scope>
    <source>
        <strain evidence="1">MYW30-H2</strain>
    </source>
</reference>
<dbReference type="EMBL" id="CP089291">
    <property type="protein sequence ID" value="UOF91029.1"/>
    <property type="molecule type" value="Genomic_DNA"/>
</dbReference>
<evidence type="ECO:0000313" key="2">
    <source>
        <dbReference type="Proteomes" id="UP000830167"/>
    </source>
</evidence>
<dbReference type="RefSeq" id="WP_347437723.1">
    <property type="nucleotide sequence ID" value="NZ_CP089291.1"/>
</dbReference>
<dbReference type="InterPro" id="IPR017601">
    <property type="entry name" value="DGQHR-contain_dom"/>
</dbReference>
<evidence type="ECO:0000313" key="1">
    <source>
        <dbReference type="EMBL" id="UOF91029.1"/>
    </source>
</evidence>
<organism evidence="1 2">
    <name type="scientific">Fodinisporobacter ferrooxydans</name>
    <dbReference type="NCBI Taxonomy" id="2901836"/>
    <lineage>
        <taxon>Bacteria</taxon>
        <taxon>Bacillati</taxon>
        <taxon>Bacillota</taxon>
        <taxon>Bacilli</taxon>
        <taxon>Bacillales</taxon>
        <taxon>Alicyclobacillaceae</taxon>
        <taxon>Fodinisporobacter</taxon>
    </lineage>
</organism>
<gene>
    <name evidence="1" type="ORF">LSG31_01745</name>
</gene>
<name>A0ABY4CL25_9BACL</name>
<dbReference type="CDD" id="cd16413">
    <property type="entry name" value="DGQHR_domain"/>
    <property type="match status" value="1"/>
</dbReference>
<accession>A0ABY4CL25</accession>
<dbReference type="NCBIfam" id="TIGR03187">
    <property type="entry name" value="DGQHR"/>
    <property type="match status" value="1"/>
</dbReference>
<protein>
    <submittedName>
        <fullName evidence="1">DGQHR domain-containing protein</fullName>
    </submittedName>
</protein>